<reference evidence="1 2" key="1">
    <citation type="journal article" date="2019" name="Gut">
        <title>Antibiotics-induced monodominance of a novel gut bacterial order.</title>
        <authorList>
            <person name="Hildebrand F."/>
            <person name="Moitinho-Silva L."/>
            <person name="Blasche S."/>
            <person name="Jahn M.T."/>
            <person name="Gossmann T.I."/>
            <person name="Heuerta-Cepas J."/>
            <person name="Hercog R."/>
            <person name="Luetge M."/>
            <person name="Bahram M."/>
            <person name="Pryszlak A."/>
            <person name="Alves R.J."/>
            <person name="Waszak S.M."/>
            <person name="Zhu A."/>
            <person name="Ye L."/>
            <person name="Costea P.I."/>
            <person name="Aalvink S."/>
            <person name="Belzer C."/>
            <person name="Forslund S.K."/>
            <person name="Sunagawa S."/>
            <person name="Hentschel U."/>
            <person name="Merten C."/>
            <person name="Patil K.R."/>
            <person name="Benes V."/>
            <person name="Bork P."/>
        </authorList>
    </citation>
    <scope>NUCLEOTIDE SEQUENCE [LARGE SCALE GENOMIC DNA]</scope>
    <source>
        <strain evidence="1 2">HDS1380</strain>
    </source>
</reference>
<accession>A0A4V1QV69</accession>
<dbReference type="EMBL" id="SDOZ01000002">
    <property type="protein sequence ID" value="RXZ61616.1"/>
    <property type="molecule type" value="Genomic_DNA"/>
</dbReference>
<dbReference type="AlphaFoldDB" id="A0A4V1QV69"/>
<organism evidence="1 2">
    <name type="scientific">Candidatus Borkfalkia ceftriaxoniphila</name>
    <dbReference type="NCBI Taxonomy" id="2508949"/>
    <lineage>
        <taxon>Bacteria</taxon>
        <taxon>Bacillati</taxon>
        <taxon>Bacillota</taxon>
        <taxon>Clostridia</taxon>
        <taxon>Christensenellales</taxon>
        <taxon>Christensenellaceae</taxon>
        <taxon>Candidatus Borkfalkia</taxon>
    </lineage>
</organism>
<keyword evidence="2" id="KW-1185">Reference proteome</keyword>
<dbReference type="RefSeq" id="WP_129224456.1">
    <property type="nucleotide sequence ID" value="NZ_SDOZ01000002.1"/>
</dbReference>
<evidence type="ECO:0000313" key="1">
    <source>
        <dbReference type="EMBL" id="RXZ61616.1"/>
    </source>
</evidence>
<dbReference type="Proteomes" id="UP000291269">
    <property type="component" value="Unassembled WGS sequence"/>
</dbReference>
<protein>
    <submittedName>
        <fullName evidence="1">Uncharacterized protein</fullName>
    </submittedName>
</protein>
<evidence type="ECO:0000313" key="2">
    <source>
        <dbReference type="Proteomes" id="UP000291269"/>
    </source>
</evidence>
<sequence>METEKVEIVLDEREFSALMQLVFLGNYVANSIRDEDHKIREYQALDEKLTRLEYEIYQKISGEEAEFNELADLWDNTIDAVDEYLKDFEKDVFRERLARVITWSNYPILPNDEESLKKHWAAETEYIKLIKEKGIKFVQITAPKIDDRLNIDREWGI</sequence>
<name>A0A4V1QV69_9FIRM</name>
<comment type="caution">
    <text evidence="1">The sequence shown here is derived from an EMBL/GenBank/DDBJ whole genome shotgun (WGS) entry which is preliminary data.</text>
</comment>
<proteinExistence type="predicted"/>
<gene>
    <name evidence="1" type="ORF">ESZ91_04260</name>
</gene>